<evidence type="ECO:0000256" key="1">
    <source>
        <dbReference type="ARBA" id="ARBA00022729"/>
    </source>
</evidence>
<dbReference type="PRINTS" id="PR00414">
    <property type="entry name" value="PPTHIESTRASE"/>
</dbReference>
<evidence type="ECO:0000313" key="7">
    <source>
        <dbReference type="Proteomes" id="UP001146793"/>
    </source>
</evidence>
<evidence type="ECO:0000256" key="5">
    <source>
        <dbReference type="SAM" id="SignalP"/>
    </source>
</evidence>
<dbReference type="SUPFAM" id="SSF53474">
    <property type="entry name" value="alpha/beta-Hydrolases"/>
    <property type="match status" value="1"/>
</dbReference>
<evidence type="ECO:0000256" key="4">
    <source>
        <dbReference type="ARBA" id="ARBA00023180"/>
    </source>
</evidence>
<dbReference type="GO" id="GO:0005764">
    <property type="term" value="C:lysosome"/>
    <property type="evidence" value="ECO:0007669"/>
    <property type="project" value="TreeGrafter"/>
</dbReference>
<dbReference type="GO" id="GO:0098599">
    <property type="term" value="F:palmitoyl hydrolase activity"/>
    <property type="evidence" value="ECO:0007669"/>
    <property type="project" value="InterPro"/>
</dbReference>
<dbReference type="EMBL" id="JANTQA010000051">
    <property type="protein sequence ID" value="KAJ3430084.1"/>
    <property type="molecule type" value="Genomic_DNA"/>
</dbReference>
<organism evidence="6 7">
    <name type="scientific">Anaeramoeba flamelloides</name>
    <dbReference type="NCBI Taxonomy" id="1746091"/>
    <lineage>
        <taxon>Eukaryota</taxon>
        <taxon>Metamonada</taxon>
        <taxon>Anaeramoebidae</taxon>
        <taxon>Anaeramoeba</taxon>
    </lineage>
</organism>
<dbReference type="PANTHER" id="PTHR11247">
    <property type="entry name" value="PALMITOYL-PROTEIN THIOESTERASE/DOLICHYLDIPHOSPHATASE 1"/>
    <property type="match status" value="1"/>
</dbReference>
<name>A0AAV7YMV6_9EUKA</name>
<evidence type="ECO:0000256" key="3">
    <source>
        <dbReference type="ARBA" id="ARBA00023157"/>
    </source>
</evidence>
<feature type="signal peptide" evidence="5">
    <location>
        <begin position="1"/>
        <end position="24"/>
    </location>
</feature>
<dbReference type="Gene3D" id="3.40.50.1820">
    <property type="entry name" value="alpha/beta hydrolase"/>
    <property type="match status" value="1"/>
</dbReference>
<dbReference type="Pfam" id="PF02089">
    <property type="entry name" value="Palm_thioest"/>
    <property type="match status" value="1"/>
</dbReference>
<evidence type="ECO:0000313" key="6">
    <source>
        <dbReference type="EMBL" id="KAJ3430084.1"/>
    </source>
</evidence>
<dbReference type="AlphaFoldDB" id="A0AAV7YMV6"/>
<dbReference type="GO" id="GO:0016790">
    <property type="term" value="F:thiolester hydrolase activity"/>
    <property type="evidence" value="ECO:0007669"/>
    <property type="project" value="TreeGrafter"/>
</dbReference>
<protein>
    <submittedName>
        <fullName evidence="6">Lysosomal thioesterase ppt2</fullName>
    </submittedName>
</protein>
<keyword evidence="4" id="KW-0325">Glycoprotein</keyword>
<keyword evidence="1 5" id="KW-0732">Signal</keyword>
<feature type="chain" id="PRO_5043462568" evidence="5">
    <location>
        <begin position="25"/>
        <end position="300"/>
    </location>
</feature>
<dbReference type="Proteomes" id="UP001146793">
    <property type="component" value="Unassembled WGS sequence"/>
</dbReference>
<evidence type="ECO:0000256" key="2">
    <source>
        <dbReference type="ARBA" id="ARBA00022801"/>
    </source>
</evidence>
<accession>A0AAV7YMV6</accession>
<keyword evidence="3" id="KW-1015">Disulfide bond</keyword>
<keyword evidence="2" id="KW-0378">Hydrolase</keyword>
<gene>
    <name evidence="6" type="ORF">M0812_23084</name>
</gene>
<reference evidence="6" key="1">
    <citation type="submission" date="2022-08" db="EMBL/GenBank/DDBJ databases">
        <title>Novel sulphate-reducing endosymbionts in the free-living metamonad Anaeramoeba.</title>
        <authorList>
            <person name="Jerlstrom-Hultqvist J."/>
            <person name="Cepicka I."/>
            <person name="Gallot-Lavallee L."/>
            <person name="Salas-Leiva D."/>
            <person name="Curtis B.A."/>
            <person name="Zahonova K."/>
            <person name="Pipaliya S."/>
            <person name="Dacks J."/>
            <person name="Roger A.J."/>
        </authorList>
    </citation>
    <scope>NUCLEOTIDE SEQUENCE</scope>
    <source>
        <strain evidence="6">Busselton2</strain>
    </source>
</reference>
<dbReference type="InterPro" id="IPR002472">
    <property type="entry name" value="Palm_thioest"/>
</dbReference>
<dbReference type="InterPro" id="IPR029058">
    <property type="entry name" value="AB_hydrolase_fold"/>
</dbReference>
<sequence length="300" mass="34994">MQKQLSNLLIVTIIIFAAFSSLECKKVGTSEPYPVVLMHGIGADSSTMDLVVEWIHKYVGDSVYVKNIEIGNGYWNSIMFEMDKMVDDFSQQVINDPILRASEKINVIGYSQGSLVTRGYIEKYNTIPVHNYITWSGPHMGIFGIPVLEYKWLAEALQKAPYVPFLQKTFTFAQYWKDVFKYDDYLKECAFLPYLNNERAVKNDTYRKNIMSLNQFVLVMSNKDTTIVPKESSWFSFWDDKMKKIIPYNTTQAYKEDWIGLRTLNENGRLQFRSCDCHHPDYPKENCLYNFIDNTLPFLK</sequence>
<proteinExistence type="predicted"/>
<comment type="caution">
    <text evidence="6">The sequence shown here is derived from an EMBL/GenBank/DDBJ whole genome shotgun (WGS) entry which is preliminary data.</text>
</comment>
<dbReference type="PANTHER" id="PTHR11247:SF67">
    <property type="entry name" value="PALMITOYL-PROTEIN THIOESTERASE 3"/>
    <property type="match status" value="1"/>
</dbReference>